<feature type="transmembrane region" description="Helical" evidence="1">
    <location>
        <begin position="92"/>
        <end position="111"/>
    </location>
</feature>
<evidence type="ECO:0000313" key="2">
    <source>
        <dbReference type="EMBL" id="MFD1779207.1"/>
    </source>
</evidence>
<keyword evidence="3" id="KW-1185">Reference proteome</keyword>
<evidence type="ECO:0000313" key="3">
    <source>
        <dbReference type="Proteomes" id="UP001597227"/>
    </source>
</evidence>
<keyword evidence="1" id="KW-0812">Transmembrane</keyword>
<dbReference type="RefSeq" id="WP_304216962.1">
    <property type="nucleotide sequence ID" value="NZ_JBHUEK010000017.1"/>
</dbReference>
<protein>
    <recommendedName>
        <fullName evidence="4">DUF4149 domain-containing protein</fullName>
    </recommendedName>
</protein>
<keyword evidence="1" id="KW-0472">Membrane</keyword>
<feature type="transmembrane region" description="Helical" evidence="1">
    <location>
        <begin position="55"/>
        <end position="72"/>
    </location>
</feature>
<proteinExistence type="predicted"/>
<sequence length="124" mass="14276">MDYTSLIMMAIVWGGLLFYFLTPIKRNPETVAHGKINFLDALKYSFVNVTFHKKAILALTLIVVTIFVTSWSQQQTELYNEMHGINSQTQPINYTLGIVMYSILIYLLHIIGKSLKFLAMIDKR</sequence>
<organism evidence="2 3">
    <name type="scientific">Fredinandcohnia salidurans</name>
    <dbReference type="NCBI Taxonomy" id="2595041"/>
    <lineage>
        <taxon>Bacteria</taxon>
        <taxon>Bacillati</taxon>
        <taxon>Bacillota</taxon>
        <taxon>Bacilli</taxon>
        <taxon>Bacillales</taxon>
        <taxon>Bacillaceae</taxon>
        <taxon>Fredinandcohnia</taxon>
    </lineage>
</organism>
<accession>A0ABW4MMG7</accession>
<dbReference type="Proteomes" id="UP001597227">
    <property type="component" value="Unassembled WGS sequence"/>
</dbReference>
<evidence type="ECO:0008006" key="4">
    <source>
        <dbReference type="Google" id="ProtNLM"/>
    </source>
</evidence>
<reference evidence="3" key="1">
    <citation type="journal article" date="2019" name="Int. J. Syst. Evol. Microbiol.">
        <title>The Global Catalogue of Microorganisms (GCM) 10K type strain sequencing project: providing services to taxonomists for standard genome sequencing and annotation.</title>
        <authorList>
            <consortium name="The Broad Institute Genomics Platform"/>
            <consortium name="The Broad Institute Genome Sequencing Center for Infectious Disease"/>
            <person name="Wu L."/>
            <person name="Ma J."/>
        </authorList>
    </citation>
    <scope>NUCLEOTIDE SEQUENCE [LARGE SCALE GENOMIC DNA]</scope>
    <source>
        <strain evidence="3">CCUG 15531</strain>
    </source>
</reference>
<keyword evidence="1" id="KW-1133">Transmembrane helix</keyword>
<evidence type="ECO:0000256" key="1">
    <source>
        <dbReference type="SAM" id="Phobius"/>
    </source>
</evidence>
<comment type="caution">
    <text evidence="2">The sequence shown here is derived from an EMBL/GenBank/DDBJ whole genome shotgun (WGS) entry which is preliminary data.</text>
</comment>
<gene>
    <name evidence="2" type="ORF">ACFSFW_11055</name>
</gene>
<dbReference type="EMBL" id="JBHUEK010000017">
    <property type="protein sequence ID" value="MFD1779207.1"/>
    <property type="molecule type" value="Genomic_DNA"/>
</dbReference>
<feature type="transmembrane region" description="Helical" evidence="1">
    <location>
        <begin position="6"/>
        <end position="24"/>
    </location>
</feature>
<name>A0ABW4MMG7_9BACI</name>